<dbReference type="Proteomes" id="UP000629098">
    <property type="component" value="Unassembled WGS sequence"/>
</dbReference>
<feature type="signal peptide" evidence="1">
    <location>
        <begin position="1"/>
        <end position="27"/>
    </location>
</feature>
<dbReference type="RefSeq" id="WP_190832904.1">
    <property type="nucleotide sequence ID" value="NZ_CAWPPI010000074.1"/>
</dbReference>
<dbReference type="EMBL" id="JACXAE010000074">
    <property type="protein sequence ID" value="MBD2775043.1"/>
    <property type="molecule type" value="Genomic_DNA"/>
</dbReference>
<accession>A0A8J6XIG8</accession>
<dbReference type="AlphaFoldDB" id="A0A8J6XIG8"/>
<dbReference type="InterPro" id="IPR013424">
    <property type="entry name" value="Ice-binding_C"/>
</dbReference>
<keyword evidence="1" id="KW-0732">Signal</keyword>
<feature type="domain" description="Ice-binding protein C-terminal" evidence="2">
    <location>
        <begin position="191"/>
        <end position="216"/>
    </location>
</feature>
<gene>
    <name evidence="3" type="ORF">ICL16_23995</name>
</gene>
<name>A0A8J6XIG8_9CYAN</name>
<reference evidence="3" key="1">
    <citation type="submission" date="2020-09" db="EMBL/GenBank/DDBJ databases">
        <title>Iningainema tapete sp. nov. (Scytonemataceae, Cyanobacteria) from greenhouses in central Florida (USA) produces two types of nodularin with biosynthetic potential for microcystin-LR and anabaenopeptins.</title>
        <authorList>
            <person name="Berthold D.E."/>
            <person name="Lefler F.W."/>
            <person name="Huang I.-S."/>
            <person name="Abdulla H."/>
            <person name="Zimba P.V."/>
            <person name="Laughinghouse H.D. IV."/>
        </authorList>
    </citation>
    <scope>NUCLEOTIDE SEQUENCE</scope>
    <source>
        <strain evidence="3">BLCCT55</strain>
    </source>
</reference>
<evidence type="ECO:0000256" key="1">
    <source>
        <dbReference type="SAM" id="SignalP"/>
    </source>
</evidence>
<comment type="caution">
    <text evidence="3">The sequence shown here is derived from an EMBL/GenBank/DDBJ whole genome shotgun (WGS) entry which is preliminary data.</text>
</comment>
<evidence type="ECO:0000313" key="4">
    <source>
        <dbReference type="Proteomes" id="UP000629098"/>
    </source>
</evidence>
<protein>
    <submittedName>
        <fullName evidence="3">PEP-CTERM sorting domain-containing protein</fullName>
    </submittedName>
</protein>
<proteinExistence type="predicted"/>
<evidence type="ECO:0000313" key="3">
    <source>
        <dbReference type="EMBL" id="MBD2775043.1"/>
    </source>
</evidence>
<evidence type="ECO:0000259" key="2">
    <source>
        <dbReference type="Pfam" id="PF07589"/>
    </source>
</evidence>
<dbReference type="Pfam" id="PF07589">
    <property type="entry name" value="PEP-CTERM"/>
    <property type="match status" value="1"/>
</dbReference>
<organism evidence="3 4">
    <name type="scientific">Iningainema tapete BLCC-T55</name>
    <dbReference type="NCBI Taxonomy" id="2748662"/>
    <lineage>
        <taxon>Bacteria</taxon>
        <taxon>Bacillati</taxon>
        <taxon>Cyanobacteriota</taxon>
        <taxon>Cyanophyceae</taxon>
        <taxon>Nostocales</taxon>
        <taxon>Scytonemataceae</taxon>
        <taxon>Iningainema tapete</taxon>
    </lineage>
</organism>
<feature type="chain" id="PRO_5035215380" evidence="1">
    <location>
        <begin position="28"/>
        <end position="221"/>
    </location>
</feature>
<sequence length="221" mass="23331">MILHLYKVGLVSLAAVVVSLGWGTAKANAQTAFETFEFKTSYKTAVEINPFNQEGMVRATITGENSDAPYGLNFFTSNTYGLLQPVTNPAIAKYNFNSDPGTFGLTGEPVFFDRYYGGANELFGKANDSAEINFETGTIKGGGTITIFDGTGIFQGATGTITFTQEDRLAPPGAPSQGEAVLSYSLRVPRAVPEPGTNASLIGLGVIGGGLVLRRRLQGIA</sequence>
<keyword evidence="4" id="KW-1185">Reference proteome</keyword>